<dbReference type="InterPro" id="IPR019576">
    <property type="entry name" value="Pyridoxamine_oxidase_dimer_C"/>
</dbReference>
<comment type="pathway">
    <text evidence="1 9">Cofactor metabolism; pyridoxal 5'-phosphate salvage; pyridoxal 5'-phosphate from pyridoxamine 5'-phosphate: step 1/1.</text>
</comment>
<feature type="binding site" evidence="9 11">
    <location>
        <begin position="144"/>
        <end position="145"/>
    </location>
    <ligand>
        <name>FMN</name>
        <dbReference type="ChEBI" id="CHEBI:58210"/>
    </ligand>
</feature>
<evidence type="ECO:0000256" key="11">
    <source>
        <dbReference type="PIRSR" id="PIRSR000190-2"/>
    </source>
</evidence>
<dbReference type="InterPro" id="IPR011576">
    <property type="entry name" value="Pyridox_Oxase_N"/>
</dbReference>
<evidence type="ECO:0000256" key="9">
    <source>
        <dbReference type="HAMAP-Rule" id="MF_01629"/>
    </source>
</evidence>
<feature type="binding site" evidence="9 11">
    <location>
        <position position="199"/>
    </location>
    <ligand>
        <name>FMN</name>
        <dbReference type="ChEBI" id="CHEBI:58210"/>
    </ligand>
</feature>
<feature type="binding site" evidence="9 10">
    <location>
        <position position="127"/>
    </location>
    <ligand>
        <name>substrate</name>
    </ligand>
</feature>
<evidence type="ECO:0000256" key="10">
    <source>
        <dbReference type="PIRSR" id="PIRSR000190-1"/>
    </source>
</evidence>
<keyword evidence="5 9" id="KW-0285">Flavoprotein</keyword>
<comment type="cofactor">
    <cofactor evidence="9 11">
        <name>FMN</name>
        <dbReference type="ChEBI" id="CHEBI:58210"/>
    </cofactor>
    <text evidence="9 11">Binds 1 FMN per subunit.</text>
</comment>
<feature type="binding site" evidence="10">
    <location>
        <begin position="12"/>
        <end position="15"/>
    </location>
    <ligand>
        <name>substrate</name>
    </ligand>
</feature>
<feature type="domain" description="Pyridoxine 5'-phosphate oxidase dimerisation C-terminal" evidence="13">
    <location>
        <begin position="176"/>
        <end position="217"/>
    </location>
</feature>
<feature type="binding site" evidence="9 11">
    <location>
        <begin position="65"/>
        <end position="70"/>
    </location>
    <ligand>
        <name>FMN</name>
        <dbReference type="ChEBI" id="CHEBI:58210"/>
    </ligand>
</feature>
<dbReference type="InterPro" id="IPR019740">
    <property type="entry name" value="Pyridox_Oxase_CS"/>
</dbReference>
<dbReference type="GO" id="GO:0010181">
    <property type="term" value="F:FMN binding"/>
    <property type="evidence" value="ECO:0007669"/>
    <property type="project" value="UniProtKB-UniRule"/>
</dbReference>
<comment type="caution">
    <text evidence="14">The sequence shown here is derived from an EMBL/GenBank/DDBJ whole genome shotgun (WGS) entry which is preliminary data.</text>
</comment>
<dbReference type="EMBL" id="LWHJ01000027">
    <property type="protein sequence ID" value="OAQ39860.1"/>
    <property type="molecule type" value="Genomic_DNA"/>
</dbReference>
<dbReference type="GO" id="GO:0008615">
    <property type="term" value="P:pyridoxine biosynthetic process"/>
    <property type="evidence" value="ECO:0007669"/>
    <property type="project" value="UniProtKB-UniRule"/>
</dbReference>
<feature type="binding site" evidence="9 11">
    <location>
        <position position="189"/>
    </location>
    <ligand>
        <name>FMN</name>
        <dbReference type="ChEBI" id="CHEBI:58210"/>
    </ligand>
</feature>
<dbReference type="PANTHER" id="PTHR10851">
    <property type="entry name" value="PYRIDOXINE-5-PHOSPHATE OXIDASE"/>
    <property type="match status" value="1"/>
</dbReference>
<sequence length="217" mass="25183">MSIDKATIQNLRQDYRSAALSEEDATENPYQLFEKWFTEALNAEVLEANAMTLATCSKNCIPSARVVLLKDFNENGFVFYTNYESQKGLEIQENPYAALVFFWGDLERQIRIEGVVEKVSEEESTSYFKSRPKGSQLGALTSPQSKSIPNREFLAKKLAQLEKEYEENEIIKPEYWGGYRVIPNKIEFWQGRSNRLHDRLAYIQAKDQSWKFERLAP</sequence>
<evidence type="ECO:0000256" key="7">
    <source>
        <dbReference type="ARBA" id="ARBA00023002"/>
    </source>
</evidence>
<evidence type="ECO:0000256" key="5">
    <source>
        <dbReference type="ARBA" id="ARBA00022630"/>
    </source>
</evidence>
<dbReference type="STRING" id="1826909.A5893_09835"/>
<dbReference type="OrthoDB" id="9780392at2"/>
<dbReference type="Pfam" id="PF01243">
    <property type="entry name" value="PNPOx_N"/>
    <property type="match status" value="1"/>
</dbReference>
<evidence type="ECO:0000313" key="14">
    <source>
        <dbReference type="EMBL" id="OAQ39860.1"/>
    </source>
</evidence>
<protein>
    <recommendedName>
        <fullName evidence="9">Pyridoxine/pyridoxamine 5'-phosphate oxidase</fullName>
        <ecNumber evidence="9">1.4.3.5</ecNumber>
    </recommendedName>
    <alternativeName>
        <fullName evidence="9">PNP/PMP oxidase</fullName>
        <shortName evidence="9">PNPOx</shortName>
    </alternativeName>
    <alternativeName>
        <fullName evidence="9">Pyridoxal 5'-phosphate synthase</fullName>
    </alternativeName>
</protein>
<comment type="pathway">
    <text evidence="2 9">Cofactor metabolism; pyridoxal 5'-phosphate salvage; pyridoxal 5'-phosphate from pyridoxine 5'-phosphate: step 1/1.</text>
</comment>
<organism evidence="14 15">
    <name type="scientific">Pedobacter psychrophilus</name>
    <dbReference type="NCBI Taxonomy" id="1826909"/>
    <lineage>
        <taxon>Bacteria</taxon>
        <taxon>Pseudomonadati</taxon>
        <taxon>Bacteroidota</taxon>
        <taxon>Sphingobacteriia</taxon>
        <taxon>Sphingobacteriales</taxon>
        <taxon>Sphingobacteriaceae</taxon>
        <taxon>Pedobacter</taxon>
    </lineage>
</organism>
<dbReference type="HAMAP" id="MF_01629">
    <property type="entry name" value="PdxH"/>
    <property type="match status" value="1"/>
</dbReference>
<feature type="domain" description="Pyridoxamine 5'-phosphate oxidase N-terminal" evidence="12">
    <location>
        <begin position="37"/>
        <end position="161"/>
    </location>
</feature>
<feature type="binding site" evidence="9 10">
    <location>
        <position position="135"/>
    </location>
    <ligand>
        <name>substrate</name>
    </ligand>
</feature>
<evidence type="ECO:0000259" key="13">
    <source>
        <dbReference type="Pfam" id="PF10590"/>
    </source>
</evidence>
<comment type="catalytic activity">
    <reaction evidence="9">
        <text>pyridoxamine 5'-phosphate + O2 + H2O = pyridoxal 5'-phosphate + H2O2 + NH4(+)</text>
        <dbReference type="Rhea" id="RHEA:15817"/>
        <dbReference type="ChEBI" id="CHEBI:15377"/>
        <dbReference type="ChEBI" id="CHEBI:15379"/>
        <dbReference type="ChEBI" id="CHEBI:16240"/>
        <dbReference type="ChEBI" id="CHEBI:28938"/>
        <dbReference type="ChEBI" id="CHEBI:58451"/>
        <dbReference type="ChEBI" id="CHEBI:597326"/>
        <dbReference type="EC" id="1.4.3.5"/>
    </reaction>
</comment>
<feature type="binding site" evidence="9 10">
    <location>
        <position position="70"/>
    </location>
    <ligand>
        <name>substrate</name>
    </ligand>
</feature>
<accession>A0A179DGR1</accession>
<evidence type="ECO:0000259" key="12">
    <source>
        <dbReference type="Pfam" id="PF01243"/>
    </source>
</evidence>
<feature type="binding site" evidence="9 11">
    <location>
        <begin position="80"/>
        <end position="81"/>
    </location>
    <ligand>
        <name>FMN</name>
        <dbReference type="ChEBI" id="CHEBI:58210"/>
    </ligand>
</feature>
<dbReference type="NCBIfam" id="NF004231">
    <property type="entry name" value="PRK05679.1"/>
    <property type="match status" value="1"/>
</dbReference>
<evidence type="ECO:0000256" key="3">
    <source>
        <dbReference type="ARBA" id="ARBA00007301"/>
    </source>
</evidence>
<feature type="binding site" evidence="9 11">
    <location>
        <position position="109"/>
    </location>
    <ligand>
        <name>FMN</name>
        <dbReference type="ChEBI" id="CHEBI:58210"/>
    </ligand>
</feature>
<dbReference type="PANTHER" id="PTHR10851:SF0">
    <property type="entry name" value="PYRIDOXINE-5'-PHOSPHATE OXIDASE"/>
    <property type="match status" value="1"/>
</dbReference>
<dbReference type="GO" id="GO:0004733">
    <property type="term" value="F:pyridoxamine phosphate oxidase activity"/>
    <property type="evidence" value="ECO:0007669"/>
    <property type="project" value="UniProtKB-UniRule"/>
</dbReference>
<dbReference type="EC" id="1.4.3.5" evidence="9"/>
<comment type="function">
    <text evidence="9">Catalyzes the oxidation of either pyridoxine 5'-phosphate (PNP) or pyridoxamine 5'-phosphate (PMP) into pyridoxal 5'-phosphate (PLP).</text>
</comment>
<keyword evidence="7 9" id="KW-0560">Oxidoreductase</keyword>
<dbReference type="Proteomes" id="UP000078459">
    <property type="component" value="Unassembled WGS sequence"/>
</dbReference>
<proteinExistence type="inferred from homology"/>
<dbReference type="AlphaFoldDB" id="A0A179DGR1"/>
<comment type="caution">
    <text evidence="9">Lacks conserved residue(s) required for the propagation of feature annotation.</text>
</comment>
<feature type="binding site" evidence="9 10">
    <location>
        <position position="131"/>
    </location>
    <ligand>
        <name>substrate</name>
    </ligand>
</feature>
<dbReference type="SUPFAM" id="SSF50475">
    <property type="entry name" value="FMN-binding split barrel"/>
    <property type="match status" value="1"/>
</dbReference>
<evidence type="ECO:0000256" key="2">
    <source>
        <dbReference type="ARBA" id="ARBA00005037"/>
    </source>
</evidence>
<keyword evidence="6 9" id="KW-0288">FMN</keyword>
<dbReference type="InterPro" id="IPR000659">
    <property type="entry name" value="Pyridox_Oxase"/>
</dbReference>
<dbReference type="NCBIfam" id="TIGR00558">
    <property type="entry name" value="pdxH"/>
    <property type="match status" value="1"/>
</dbReference>
<evidence type="ECO:0000256" key="8">
    <source>
        <dbReference type="ARBA" id="ARBA00023096"/>
    </source>
</evidence>
<dbReference type="Gene3D" id="2.30.110.10">
    <property type="entry name" value="Electron Transport, Fmn-binding Protein, Chain A"/>
    <property type="match status" value="1"/>
</dbReference>
<reference evidence="14 15" key="1">
    <citation type="submission" date="2016-04" db="EMBL/GenBank/DDBJ databases">
        <authorList>
            <person name="Evans L.H."/>
            <person name="Alamgir A."/>
            <person name="Owens N."/>
            <person name="Weber N.D."/>
            <person name="Virtaneva K."/>
            <person name="Barbian K."/>
            <person name="Babar A."/>
            <person name="Rosenke K."/>
        </authorList>
    </citation>
    <scope>NUCLEOTIDE SEQUENCE [LARGE SCALE GENOMIC DNA]</scope>
    <source>
        <strain evidence="14 15">CCM 8644</strain>
    </source>
</reference>
<evidence type="ECO:0000256" key="6">
    <source>
        <dbReference type="ARBA" id="ARBA00022643"/>
    </source>
</evidence>
<keyword evidence="8 9" id="KW-0664">Pyridoxine biosynthesis</keyword>
<comment type="catalytic activity">
    <reaction evidence="9">
        <text>pyridoxine 5'-phosphate + O2 = pyridoxal 5'-phosphate + H2O2</text>
        <dbReference type="Rhea" id="RHEA:15149"/>
        <dbReference type="ChEBI" id="CHEBI:15379"/>
        <dbReference type="ChEBI" id="CHEBI:16240"/>
        <dbReference type="ChEBI" id="CHEBI:58589"/>
        <dbReference type="ChEBI" id="CHEBI:597326"/>
        <dbReference type="EC" id="1.4.3.5"/>
    </reaction>
</comment>
<dbReference type="UniPathway" id="UPA01068">
    <property type="reaction ID" value="UER00304"/>
</dbReference>
<dbReference type="RefSeq" id="WP_068822475.1">
    <property type="nucleotide sequence ID" value="NZ_LWHJ01000027.1"/>
</dbReference>
<dbReference type="PROSITE" id="PS01064">
    <property type="entry name" value="PYRIDOX_OXIDASE"/>
    <property type="match status" value="1"/>
</dbReference>
<dbReference type="FunFam" id="2.30.110.10:FF:000005">
    <property type="entry name" value="NAD(P)H-hydrate epimerase"/>
    <property type="match status" value="1"/>
</dbReference>
<dbReference type="InterPro" id="IPR012349">
    <property type="entry name" value="Split_barrel_FMN-bd"/>
</dbReference>
<feature type="binding site" evidence="9 10">
    <location>
        <begin position="195"/>
        <end position="197"/>
    </location>
    <ligand>
        <name>substrate</name>
    </ligand>
</feature>
<dbReference type="Pfam" id="PF10590">
    <property type="entry name" value="PNP_phzG_C"/>
    <property type="match status" value="1"/>
</dbReference>
<comment type="similarity">
    <text evidence="3 9">Belongs to the pyridoxamine 5'-phosphate oxidase family.</text>
</comment>
<evidence type="ECO:0000256" key="4">
    <source>
        <dbReference type="ARBA" id="ARBA00011738"/>
    </source>
</evidence>
<name>A0A179DGR1_9SPHI</name>
<gene>
    <name evidence="9" type="primary">pdxH</name>
    <name evidence="14" type="ORF">A5893_09835</name>
</gene>
<dbReference type="PIRSF" id="PIRSF000190">
    <property type="entry name" value="Pyd_amn-ph_oxd"/>
    <property type="match status" value="1"/>
</dbReference>
<evidence type="ECO:0000313" key="15">
    <source>
        <dbReference type="Proteomes" id="UP000078459"/>
    </source>
</evidence>
<comment type="subunit">
    <text evidence="4 9">Homodimer.</text>
</comment>
<reference evidence="14 15" key="2">
    <citation type="submission" date="2016-06" db="EMBL/GenBank/DDBJ databases">
        <title>Pedobacter psychrophilus sp. nov., isolated from Antarctic fragmentary rock.</title>
        <authorList>
            <person name="Svec P."/>
        </authorList>
    </citation>
    <scope>NUCLEOTIDE SEQUENCE [LARGE SCALE GENOMIC DNA]</scope>
    <source>
        <strain evidence="14 15">CCM 8644</strain>
    </source>
</reference>
<feature type="binding site" evidence="9 11">
    <location>
        <position position="87"/>
    </location>
    <ligand>
        <name>FMN</name>
        <dbReference type="ChEBI" id="CHEBI:58210"/>
    </ligand>
</feature>
<keyword evidence="15" id="KW-1185">Reference proteome</keyword>
<evidence type="ECO:0000256" key="1">
    <source>
        <dbReference type="ARBA" id="ARBA00004738"/>
    </source>
</evidence>